<dbReference type="GO" id="GO:0005829">
    <property type="term" value="C:cytosol"/>
    <property type="evidence" value="ECO:0007669"/>
    <property type="project" value="GOC"/>
</dbReference>
<comment type="caution">
    <text evidence="3">The sequence shown here is derived from an EMBL/GenBank/DDBJ whole genome shotgun (WGS) entry which is preliminary data.</text>
</comment>
<dbReference type="SUPFAM" id="SSF51905">
    <property type="entry name" value="FAD/NAD(P)-binding domain"/>
    <property type="match status" value="1"/>
</dbReference>
<dbReference type="InterPro" id="IPR006076">
    <property type="entry name" value="FAD-dep_OxRdtase"/>
</dbReference>
<dbReference type="Gene3D" id="3.50.50.60">
    <property type="entry name" value="FAD/NAD(P)-binding domain"/>
    <property type="match status" value="2"/>
</dbReference>
<dbReference type="PANTHER" id="PTHR13847:SF150">
    <property type="entry name" value="OXIDOREDUCTASE TDA3-RELATED"/>
    <property type="match status" value="1"/>
</dbReference>
<dbReference type="InterPro" id="IPR036188">
    <property type="entry name" value="FAD/NAD-bd_sf"/>
</dbReference>
<dbReference type="VEuPathDB" id="FungiDB:PV10_06056"/>
<evidence type="ECO:0000259" key="2">
    <source>
        <dbReference type="Pfam" id="PF01266"/>
    </source>
</evidence>
<dbReference type="EMBL" id="NAJM01000019">
    <property type="protein sequence ID" value="RVX71083.1"/>
    <property type="molecule type" value="Genomic_DNA"/>
</dbReference>
<dbReference type="GO" id="GO:0042147">
    <property type="term" value="P:retrograde transport, endosome to Golgi"/>
    <property type="evidence" value="ECO:0007669"/>
    <property type="project" value="TreeGrafter"/>
</dbReference>
<feature type="domain" description="FAD dependent oxidoreductase" evidence="2">
    <location>
        <begin position="15"/>
        <end position="377"/>
    </location>
</feature>
<organism evidence="3 4">
    <name type="scientific">Exophiala mesophila</name>
    <name type="common">Black yeast-like fungus</name>
    <dbReference type="NCBI Taxonomy" id="212818"/>
    <lineage>
        <taxon>Eukaryota</taxon>
        <taxon>Fungi</taxon>
        <taxon>Dikarya</taxon>
        <taxon>Ascomycota</taxon>
        <taxon>Pezizomycotina</taxon>
        <taxon>Eurotiomycetes</taxon>
        <taxon>Chaetothyriomycetidae</taxon>
        <taxon>Chaetothyriales</taxon>
        <taxon>Herpotrichiellaceae</taxon>
        <taxon>Exophiala</taxon>
    </lineage>
</organism>
<dbReference type="Proteomes" id="UP000288859">
    <property type="component" value="Unassembled WGS sequence"/>
</dbReference>
<reference evidence="3 4" key="1">
    <citation type="submission" date="2017-03" db="EMBL/GenBank/DDBJ databases">
        <title>Genomes of endolithic fungi from Antarctica.</title>
        <authorList>
            <person name="Coleine C."/>
            <person name="Masonjones S."/>
            <person name="Stajich J.E."/>
        </authorList>
    </citation>
    <scope>NUCLEOTIDE SEQUENCE [LARGE SCALE GENOMIC DNA]</scope>
    <source>
        <strain evidence="3 4">CCFEE 6314</strain>
    </source>
</reference>
<accession>A0A438N5P5</accession>
<dbReference type="Gene3D" id="3.30.9.10">
    <property type="entry name" value="D-Amino Acid Oxidase, subunit A, domain 2"/>
    <property type="match status" value="1"/>
</dbReference>
<dbReference type="AlphaFoldDB" id="A0A438N5P5"/>
<dbReference type="Pfam" id="PF01266">
    <property type="entry name" value="DAO"/>
    <property type="match status" value="1"/>
</dbReference>
<sequence length="415" mass="44018">MPTSSSLPSPEKKSIVIVGGGIIGSTTAYYLTRHPQYDPTRHQITLLEATGIASGASGKAGGLLALWAYPSCLVPLSFRLHEELAAEHGGETRWGYRRVGVGSVDLVGRKLGRSSSEKKGKVSNGNGNGGDIRGIHRADVASDGNVEMKDGNDDDAHVSLQKRSADSYARLRKMGLPDDLDWVHEDTVRGYEAMGGPEDTAQVHPYQFTTSMAELAVEKGVDIVLGSVTKIAADPSGGGGGHRVTYTLKKDSKNPDSSSSSSEQTISATDIIVTAGPWTNTILPQAPISALRAHSVAIRPTRPVSAYCLFTSLQLPKNFQPGGHSPPSIVTPEIYARPNNELYACGEGDHLVKLPKSTADVEVDDSRCQDIVDYCRECGCGGAIGWSDVDEGGLDCGGAYVLGNSEWTGDGEDYE</sequence>
<protein>
    <recommendedName>
        <fullName evidence="2">FAD dependent oxidoreductase domain-containing protein</fullName>
    </recommendedName>
</protein>
<feature type="region of interest" description="Disordered" evidence="1">
    <location>
        <begin position="110"/>
        <end position="135"/>
    </location>
</feature>
<feature type="region of interest" description="Disordered" evidence="1">
    <location>
        <begin position="234"/>
        <end position="266"/>
    </location>
</feature>
<dbReference type="GO" id="GO:0005770">
    <property type="term" value="C:late endosome"/>
    <property type="evidence" value="ECO:0007669"/>
    <property type="project" value="TreeGrafter"/>
</dbReference>
<evidence type="ECO:0000313" key="4">
    <source>
        <dbReference type="Proteomes" id="UP000288859"/>
    </source>
</evidence>
<dbReference type="PANTHER" id="PTHR13847">
    <property type="entry name" value="SARCOSINE DEHYDROGENASE-RELATED"/>
    <property type="match status" value="1"/>
</dbReference>
<proteinExistence type="predicted"/>
<dbReference type="OrthoDB" id="498204at2759"/>
<gene>
    <name evidence="3" type="ORF">B0A52_03449</name>
</gene>
<evidence type="ECO:0000256" key="1">
    <source>
        <dbReference type="SAM" id="MobiDB-lite"/>
    </source>
</evidence>
<name>A0A438N5P5_EXOME</name>
<evidence type="ECO:0000313" key="3">
    <source>
        <dbReference type="EMBL" id="RVX71083.1"/>
    </source>
</evidence>